<dbReference type="PIRSF" id="PIRSF500136">
    <property type="entry name" value="UDP_ManNAc_DH"/>
    <property type="match status" value="1"/>
</dbReference>
<feature type="domain" description="UDP-glucose/GDP-mannose dehydrogenase C-terminal" evidence="4">
    <location>
        <begin position="319"/>
        <end position="417"/>
    </location>
</feature>
<dbReference type="NCBIfam" id="NF008286">
    <property type="entry name" value="PRK11064.1"/>
    <property type="match status" value="1"/>
</dbReference>
<evidence type="ECO:0000256" key="3">
    <source>
        <dbReference type="PIRNR" id="PIRNR000124"/>
    </source>
</evidence>
<dbReference type="NCBIfam" id="TIGR03026">
    <property type="entry name" value="NDP-sugDHase"/>
    <property type="match status" value="1"/>
</dbReference>
<dbReference type="OrthoDB" id="5193947at2"/>
<dbReference type="InterPro" id="IPR028359">
    <property type="entry name" value="UDP_ManNAc/GlcNAc_DH"/>
</dbReference>
<dbReference type="InterPro" id="IPR036220">
    <property type="entry name" value="UDP-Glc/GDP-Man_DH_C_sf"/>
</dbReference>
<sequence length="417" mass="44416">MTAETTPTRVDTVTVVGLGYIGLPTAAILANRGIDVHGADLDARVVEAVNAGEVPFVEPDLAGFVASAVTAGRLSASHEVRRSQAYIIAVPTPFHDDLTPDLTFVRSAADAIAPVLVPGALVVLESTSPPGTTLRLGEWIAETRPDLVGDDGALLVHLAHCPERVLPGRIMAELTSNDRIIGGVTPEAARAARSVYEVFCEGEIFLTDATTAELTKLVENSYRDVNIAFANELSLIADQVGVNVWELIRLANRHPRVNILEPGPGVGGHCIAVDPWFVVSAAPDVSRLIRTARAVNDSKPSWVADRVVAATPRDDAVIAALGLAFKADVDDIRQSPARAIVAEIAERLPHATVLVVEPHVRELPPELAERPNVRLESLDAALGAADCVALLVDHRSFRRAPAPLGVPLVDTRGLWER</sequence>
<reference evidence="5 6" key="1">
    <citation type="journal article" date="2009" name="Stand. Genomic Sci.">
        <title>Complete genome sequence of Beutenbergia cavernae type strain (HKI 0122).</title>
        <authorList>
            <person name="Land M."/>
            <person name="Pukall R."/>
            <person name="Abt B."/>
            <person name="Goker M."/>
            <person name="Rohde M."/>
            <person name="Glavina Del Rio T."/>
            <person name="Tice H."/>
            <person name="Copeland A."/>
            <person name="Cheng J.F."/>
            <person name="Lucas S."/>
            <person name="Chen F."/>
            <person name="Nolan M."/>
            <person name="Bruce D."/>
            <person name="Goodwin L."/>
            <person name="Pitluck S."/>
            <person name="Ivanova N."/>
            <person name="Mavromatis K."/>
            <person name="Ovchinnikova G."/>
            <person name="Pati A."/>
            <person name="Chen A."/>
            <person name="Palaniappan K."/>
            <person name="Hauser L."/>
            <person name="Chang Y.J."/>
            <person name="Jefferies C.C."/>
            <person name="Saunders E."/>
            <person name="Brettin T."/>
            <person name="Detter J.C."/>
            <person name="Han C."/>
            <person name="Chain P."/>
            <person name="Bristow J."/>
            <person name="Eisen J.A."/>
            <person name="Markowitz V."/>
            <person name="Hugenholtz P."/>
            <person name="Kyrpides N.C."/>
            <person name="Klenk H.P."/>
            <person name="Lapidus A."/>
        </authorList>
    </citation>
    <scope>NUCLEOTIDE SEQUENCE [LARGE SCALE GENOMIC DNA]</scope>
    <source>
        <strain evidence="6">ATCC BAA-8 / DSM 12333 / NBRC 16432</strain>
    </source>
</reference>
<dbReference type="Pfam" id="PF00984">
    <property type="entry name" value="UDPG_MGDP_dh"/>
    <property type="match status" value="1"/>
</dbReference>
<dbReference type="InterPro" id="IPR001732">
    <property type="entry name" value="UDP-Glc/GDP-Man_DH_N"/>
</dbReference>
<keyword evidence="2" id="KW-0520">NAD</keyword>
<dbReference type="InterPro" id="IPR014026">
    <property type="entry name" value="UDP-Glc/GDP-Man_DH_dimer"/>
</dbReference>
<dbReference type="InterPro" id="IPR036291">
    <property type="entry name" value="NAD(P)-bd_dom_sf"/>
</dbReference>
<dbReference type="InterPro" id="IPR014027">
    <property type="entry name" value="UDP-Glc/GDP-Man_DH_C"/>
</dbReference>
<protein>
    <submittedName>
        <fullName evidence="5">Nucleotide sugar dehydrogenase</fullName>
    </submittedName>
</protein>
<keyword evidence="6" id="KW-1185">Reference proteome</keyword>
<dbReference type="Pfam" id="PF03721">
    <property type="entry name" value="UDPG_MGDP_dh_N"/>
    <property type="match status" value="1"/>
</dbReference>
<accession>C5C151</accession>
<dbReference type="GO" id="GO:0016616">
    <property type="term" value="F:oxidoreductase activity, acting on the CH-OH group of donors, NAD or NADP as acceptor"/>
    <property type="evidence" value="ECO:0007669"/>
    <property type="project" value="InterPro"/>
</dbReference>
<dbReference type="HOGENOM" id="CLU_023810_3_2_11"/>
<evidence type="ECO:0000256" key="1">
    <source>
        <dbReference type="ARBA" id="ARBA00023002"/>
    </source>
</evidence>
<gene>
    <name evidence="5" type="ordered locus">Bcav_1195</name>
</gene>
<dbReference type="Gene3D" id="3.40.50.720">
    <property type="entry name" value="NAD(P)-binding Rossmann-like Domain"/>
    <property type="match status" value="2"/>
</dbReference>
<organism evidence="5 6">
    <name type="scientific">Beutenbergia cavernae (strain ATCC BAA-8 / DSM 12333 / CCUG 43141 / JCM 11478 / NBRC 16432 / NCIMB 13614 / HKI 0122)</name>
    <dbReference type="NCBI Taxonomy" id="471853"/>
    <lineage>
        <taxon>Bacteria</taxon>
        <taxon>Bacillati</taxon>
        <taxon>Actinomycetota</taxon>
        <taxon>Actinomycetes</taxon>
        <taxon>Micrococcales</taxon>
        <taxon>Beutenbergiaceae</taxon>
        <taxon>Beutenbergia</taxon>
    </lineage>
</organism>
<dbReference type="PANTHER" id="PTHR43491:SF1">
    <property type="entry name" value="UDP-N-ACETYL-D-MANNOSAMINE DEHYDROGENASE"/>
    <property type="match status" value="1"/>
</dbReference>
<dbReference type="KEGG" id="bcv:Bcav_1195"/>
<dbReference type="GO" id="GO:0051287">
    <property type="term" value="F:NAD binding"/>
    <property type="evidence" value="ECO:0007669"/>
    <property type="project" value="InterPro"/>
</dbReference>
<dbReference type="EMBL" id="CP001618">
    <property type="protein sequence ID" value="ACQ79455.1"/>
    <property type="molecule type" value="Genomic_DNA"/>
</dbReference>
<dbReference type="InterPro" id="IPR017476">
    <property type="entry name" value="UDP-Glc/GDP-Man"/>
</dbReference>
<proteinExistence type="inferred from homology"/>
<dbReference type="SUPFAM" id="SSF48179">
    <property type="entry name" value="6-phosphogluconate dehydrogenase C-terminal domain-like"/>
    <property type="match status" value="1"/>
</dbReference>
<evidence type="ECO:0000259" key="4">
    <source>
        <dbReference type="SMART" id="SM00984"/>
    </source>
</evidence>
<dbReference type="Pfam" id="PF03720">
    <property type="entry name" value="UDPG_MGDP_dh_C"/>
    <property type="match status" value="1"/>
</dbReference>
<dbReference type="STRING" id="471853.Bcav_1195"/>
<dbReference type="SUPFAM" id="SSF52413">
    <property type="entry name" value="UDP-glucose/GDP-mannose dehydrogenase C-terminal domain"/>
    <property type="match status" value="1"/>
</dbReference>
<dbReference type="AlphaFoldDB" id="C5C151"/>
<dbReference type="eggNOG" id="COG0677">
    <property type="taxonomic scope" value="Bacteria"/>
</dbReference>
<evidence type="ECO:0000313" key="6">
    <source>
        <dbReference type="Proteomes" id="UP000007962"/>
    </source>
</evidence>
<dbReference type="PANTHER" id="PTHR43491">
    <property type="entry name" value="UDP-N-ACETYL-D-MANNOSAMINE DEHYDROGENASE"/>
    <property type="match status" value="1"/>
</dbReference>
<evidence type="ECO:0000313" key="5">
    <source>
        <dbReference type="EMBL" id="ACQ79455.1"/>
    </source>
</evidence>
<dbReference type="SMART" id="SM00984">
    <property type="entry name" value="UDPG_MGDP_dh_C"/>
    <property type="match status" value="1"/>
</dbReference>
<dbReference type="SUPFAM" id="SSF51735">
    <property type="entry name" value="NAD(P)-binding Rossmann-fold domains"/>
    <property type="match status" value="1"/>
</dbReference>
<dbReference type="GO" id="GO:0000271">
    <property type="term" value="P:polysaccharide biosynthetic process"/>
    <property type="evidence" value="ECO:0007669"/>
    <property type="project" value="InterPro"/>
</dbReference>
<dbReference type="RefSeq" id="WP_015881695.1">
    <property type="nucleotide sequence ID" value="NC_012669.1"/>
</dbReference>
<dbReference type="InterPro" id="IPR008927">
    <property type="entry name" value="6-PGluconate_DH-like_C_sf"/>
</dbReference>
<dbReference type="GO" id="GO:0016628">
    <property type="term" value="F:oxidoreductase activity, acting on the CH-CH group of donors, NAD or NADP as acceptor"/>
    <property type="evidence" value="ECO:0007669"/>
    <property type="project" value="InterPro"/>
</dbReference>
<comment type="similarity">
    <text evidence="3">Belongs to the UDP-glucose/GDP-mannose dehydrogenase family.</text>
</comment>
<dbReference type="PIRSF" id="PIRSF000124">
    <property type="entry name" value="UDPglc_GDPman_dh"/>
    <property type="match status" value="1"/>
</dbReference>
<evidence type="ECO:0000256" key="2">
    <source>
        <dbReference type="ARBA" id="ARBA00023027"/>
    </source>
</evidence>
<dbReference type="Proteomes" id="UP000007962">
    <property type="component" value="Chromosome"/>
</dbReference>
<keyword evidence="1" id="KW-0560">Oxidoreductase</keyword>
<name>C5C151_BEUC1</name>